<dbReference type="Proteomes" id="UP000316560">
    <property type="component" value="Unassembled WGS sequence"/>
</dbReference>
<dbReference type="Pfam" id="PF11209">
    <property type="entry name" value="LmeA"/>
    <property type="match status" value="1"/>
</dbReference>
<evidence type="ECO:0000256" key="1">
    <source>
        <dbReference type="SAM" id="Phobius"/>
    </source>
</evidence>
<proteinExistence type="predicted"/>
<evidence type="ECO:0000313" key="2">
    <source>
        <dbReference type="EMBL" id="TQO19059.1"/>
    </source>
</evidence>
<gene>
    <name evidence="2" type="ORF">FB472_0591</name>
</gene>
<feature type="transmembrane region" description="Helical" evidence="1">
    <location>
        <begin position="38"/>
        <end position="58"/>
    </location>
</feature>
<name>A0A8H2PX78_9MICO</name>
<sequence>MGTEEQPTAEKATVELVLGGDTVADSENPKPTKKRRRWLWWLIGGVVVVILVVTVVLVETVGRTVATEIVRDRIVTSLGLASSDDVAVDLGSGSLLVQVLTGGVDVVTIDIDRFEVNGLTSSARLIATEVPLDTTQALETLTIDVTVPGDQIDQLAGSLSGLDLDSIELVGSAIRVSTVFELFFIRVPVAVDLVPVAAGNAIAFEPESVLLGDEQISVADLRENQLFSGLAGSLLDSREFCVASSLPTALTIDDVTIQGTDLVIQLSADGIPLDDAQWQQYGVCPEP</sequence>
<dbReference type="InterPro" id="IPR021373">
    <property type="entry name" value="DUF2993"/>
</dbReference>
<protein>
    <submittedName>
        <fullName evidence="2">DUF2993 family protein</fullName>
    </submittedName>
</protein>
<dbReference type="AlphaFoldDB" id="A0A8H2PX78"/>
<reference evidence="2 3" key="1">
    <citation type="submission" date="2019-06" db="EMBL/GenBank/DDBJ databases">
        <title>Sequencing the genomes of 1000 actinobacteria strains.</title>
        <authorList>
            <person name="Klenk H.-P."/>
        </authorList>
    </citation>
    <scope>NUCLEOTIDE SEQUENCE [LARGE SCALE GENOMIC DNA]</scope>
    <source>
        <strain evidence="2 3">DSM 21947</strain>
    </source>
</reference>
<dbReference type="RefSeq" id="WP_246078045.1">
    <property type="nucleotide sequence ID" value="NZ_VFRA01000001.1"/>
</dbReference>
<keyword evidence="1" id="KW-1133">Transmembrane helix</keyword>
<accession>A0A8H2PX78</accession>
<dbReference type="EMBL" id="VFRA01000001">
    <property type="protein sequence ID" value="TQO19059.1"/>
    <property type="molecule type" value="Genomic_DNA"/>
</dbReference>
<keyword evidence="1" id="KW-0812">Transmembrane</keyword>
<comment type="caution">
    <text evidence="2">The sequence shown here is derived from an EMBL/GenBank/DDBJ whole genome shotgun (WGS) entry which is preliminary data.</text>
</comment>
<keyword evidence="3" id="KW-1185">Reference proteome</keyword>
<keyword evidence="1" id="KW-0472">Membrane</keyword>
<evidence type="ECO:0000313" key="3">
    <source>
        <dbReference type="Proteomes" id="UP000316560"/>
    </source>
</evidence>
<organism evidence="2 3">
    <name type="scientific">Rhodoglobus vestalii</name>
    <dbReference type="NCBI Taxonomy" id="193384"/>
    <lineage>
        <taxon>Bacteria</taxon>
        <taxon>Bacillati</taxon>
        <taxon>Actinomycetota</taxon>
        <taxon>Actinomycetes</taxon>
        <taxon>Micrococcales</taxon>
        <taxon>Microbacteriaceae</taxon>
        <taxon>Rhodoglobus</taxon>
    </lineage>
</organism>